<evidence type="ECO:0000256" key="3">
    <source>
        <dbReference type="ARBA" id="ARBA00022729"/>
    </source>
</evidence>
<reference evidence="5 6" key="1">
    <citation type="submission" date="2018-12" db="EMBL/GenBank/DDBJ databases">
        <title>Bacillus ochoae sp. nov., Paenibacillus whitsoniae sp. nov., Paenibacillus spiritus sp. nov. Isolated from the Mars Exploration Rover during spacecraft assembly.</title>
        <authorList>
            <person name="Seuylemezian A."/>
            <person name="Vaishampayan P."/>
        </authorList>
    </citation>
    <scope>NUCLEOTIDE SEQUENCE [LARGE SCALE GENOMIC DNA]</scope>
    <source>
        <strain evidence="5 6">MER 54</strain>
    </source>
</reference>
<protein>
    <submittedName>
        <fullName evidence="5">ABC transporter substrate-binding protein</fullName>
    </submittedName>
</protein>
<dbReference type="GO" id="GO:1904680">
    <property type="term" value="F:peptide transmembrane transporter activity"/>
    <property type="evidence" value="ECO:0007669"/>
    <property type="project" value="TreeGrafter"/>
</dbReference>
<dbReference type="RefSeq" id="WP_126143344.1">
    <property type="nucleotide sequence ID" value="NZ_RXHU01000066.1"/>
</dbReference>
<dbReference type="Gene3D" id="3.10.105.10">
    <property type="entry name" value="Dipeptide-binding Protein, Domain 3"/>
    <property type="match status" value="1"/>
</dbReference>
<evidence type="ECO:0000256" key="2">
    <source>
        <dbReference type="ARBA" id="ARBA00022448"/>
    </source>
</evidence>
<proteinExistence type="inferred from homology"/>
<sequence length="532" mass="57955">MKNRFITWIILLAIIVGLSACQPEKPKSTGDAAAKQELVLAIGGEPEAGFDPITGWGRYGSPLFQSTLLKRDSSLNVINDLATGYEVSADGLVWTVKLRSGVKFSDGHPLTSADVQYTYQTAAKSGSSIDLSNVASVDAPDESTVKFTLKEPQSTFTQMLVATGIVPKHAHGKDYALKPIGSGPYKLVQWDKGQQLIVEANPDYYGKQPSFHKLTFLFLDEDAAFAAAKAGTVDMAAIPAAFSKQTVSGMELKALQTADNRGIMFPFVKAGGTTKDGYPIGNDVTADPAIRKAINIAIDRKALVQGILEGHGTPAYTLNDGLPWFNKEAVFTDADMAGAKKLLADNGWLDADGDGIVEKGALKAQFNLIYPSGDVTRQSLAIAAADMMKPLGISIKVEGKSWDDIEKRMHADAVMFGWGSHDPLEMYNVYSKKYGGVEYYNPGYYNNATVENYMTKALRATNEKDAWAYWQKAQWDGQTGLSAKGDAPWAWLVNVDHLYLVKSGLDIGKQKLHPHGHGWPITDNIEEWQWTS</sequence>
<dbReference type="OrthoDB" id="9796817at2"/>
<dbReference type="Pfam" id="PF00496">
    <property type="entry name" value="SBP_bac_5"/>
    <property type="match status" value="1"/>
</dbReference>
<dbReference type="PANTHER" id="PTHR30290:SF9">
    <property type="entry name" value="OLIGOPEPTIDE-BINDING PROTEIN APPA"/>
    <property type="match status" value="1"/>
</dbReference>
<dbReference type="InterPro" id="IPR030678">
    <property type="entry name" value="Peptide/Ni-bd"/>
</dbReference>
<evidence type="ECO:0000259" key="4">
    <source>
        <dbReference type="Pfam" id="PF00496"/>
    </source>
</evidence>
<keyword evidence="6" id="KW-1185">Reference proteome</keyword>
<dbReference type="SUPFAM" id="SSF53850">
    <property type="entry name" value="Periplasmic binding protein-like II"/>
    <property type="match status" value="1"/>
</dbReference>
<dbReference type="Gene3D" id="3.40.190.10">
    <property type="entry name" value="Periplasmic binding protein-like II"/>
    <property type="match status" value="1"/>
</dbReference>
<organism evidence="5 6">
    <name type="scientific">Paenibacillus whitsoniae</name>
    <dbReference type="NCBI Taxonomy" id="2496558"/>
    <lineage>
        <taxon>Bacteria</taxon>
        <taxon>Bacillati</taxon>
        <taxon>Bacillota</taxon>
        <taxon>Bacilli</taxon>
        <taxon>Bacillales</taxon>
        <taxon>Paenibacillaceae</taxon>
        <taxon>Paenibacillus</taxon>
    </lineage>
</organism>
<name>A0A3S0A217_9BACL</name>
<dbReference type="PANTHER" id="PTHR30290">
    <property type="entry name" value="PERIPLASMIC BINDING COMPONENT OF ABC TRANSPORTER"/>
    <property type="match status" value="1"/>
</dbReference>
<keyword evidence="3" id="KW-0732">Signal</keyword>
<dbReference type="Proteomes" id="UP000276128">
    <property type="component" value="Unassembled WGS sequence"/>
</dbReference>
<comment type="caution">
    <text evidence="5">The sequence shown here is derived from an EMBL/GenBank/DDBJ whole genome shotgun (WGS) entry which is preliminary data.</text>
</comment>
<dbReference type="CDD" id="cd08518">
    <property type="entry name" value="PBP2_NikA_DppA_OppA_like_19"/>
    <property type="match status" value="1"/>
</dbReference>
<comment type="similarity">
    <text evidence="1">Belongs to the bacterial solute-binding protein 5 family.</text>
</comment>
<evidence type="ECO:0000313" key="5">
    <source>
        <dbReference type="EMBL" id="RTE07180.1"/>
    </source>
</evidence>
<dbReference type="PIRSF" id="PIRSF002741">
    <property type="entry name" value="MppA"/>
    <property type="match status" value="1"/>
</dbReference>
<gene>
    <name evidence="5" type="ORF">EJQ19_21755</name>
</gene>
<evidence type="ECO:0000256" key="1">
    <source>
        <dbReference type="ARBA" id="ARBA00005695"/>
    </source>
</evidence>
<dbReference type="InterPro" id="IPR039424">
    <property type="entry name" value="SBP_5"/>
</dbReference>
<dbReference type="InterPro" id="IPR000914">
    <property type="entry name" value="SBP_5_dom"/>
</dbReference>
<dbReference type="GO" id="GO:0043190">
    <property type="term" value="C:ATP-binding cassette (ABC) transporter complex"/>
    <property type="evidence" value="ECO:0007669"/>
    <property type="project" value="InterPro"/>
</dbReference>
<dbReference type="GO" id="GO:0015833">
    <property type="term" value="P:peptide transport"/>
    <property type="evidence" value="ECO:0007669"/>
    <property type="project" value="TreeGrafter"/>
</dbReference>
<evidence type="ECO:0000313" key="6">
    <source>
        <dbReference type="Proteomes" id="UP000276128"/>
    </source>
</evidence>
<accession>A0A3S0A217</accession>
<feature type="domain" description="Solute-binding protein family 5" evidence="4">
    <location>
        <begin position="77"/>
        <end position="430"/>
    </location>
</feature>
<dbReference type="AlphaFoldDB" id="A0A3S0A217"/>
<keyword evidence="2" id="KW-0813">Transport</keyword>
<dbReference type="PROSITE" id="PS51257">
    <property type="entry name" value="PROKAR_LIPOPROTEIN"/>
    <property type="match status" value="1"/>
</dbReference>
<dbReference type="GO" id="GO:0042597">
    <property type="term" value="C:periplasmic space"/>
    <property type="evidence" value="ECO:0007669"/>
    <property type="project" value="UniProtKB-ARBA"/>
</dbReference>
<dbReference type="EMBL" id="RXHU01000066">
    <property type="protein sequence ID" value="RTE07180.1"/>
    <property type="molecule type" value="Genomic_DNA"/>
</dbReference>